<proteinExistence type="predicted"/>
<organism evidence="1 2">
    <name type="scientific">Durusdinium trenchii</name>
    <dbReference type="NCBI Taxonomy" id="1381693"/>
    <lineage>
        <taxon>Eukaryota</taxon>
        <taxon>Sar</taxon>
        <taxon>Alveolata</taxon>
        <taxon>Dinophyceae</taxon>
        <taxon>Suessiales</taxon>
        <taxon>Symbiodiniaceae</taxon>
        <taxon>Durusdinium</taxon>
    </lineage>
</organism>
<dbReference type="Proteomes" id="UP001642484">
    <property type="component" value="Unassembled WGS sequence"/>
</dbReference>
<keyword evidence="2" id="KW-1185">Reference proteome</keyword>
<reference evidence="1 2" key="1">
    <citation type="submission" date="2024-02" db="EMBL/GenBank/DDBJ databases">
        <authorList>
            <person name="Chen Y."/>
            <person name="Shah S."/>
            <person name="Dougan E. K."/>
            <person name="Thang M."/>
            <person name="Chan C."/>
        </authorList>
    </citation>
    <scope>NUCLEOTIDE SEQUENCE [LARGE SCALE GENOMIC DNA]</scope>
</reference>
<evidence type="ECO:0000313" key="1">
    <source>
        <dbReference type="EMBL" id="CAK9094698.1"/>
    </source>
</evidence>
<name>A0ABP0R291_9DINO</name>
<accession>A0ABP0R291</accession>
<sequence>MEVESFRIQFRKALVAVIYDSYQYVPEGCSLRKILPRTLAYLSEDKTGRDADHGYSQVEEWLSQSGVAGDVSANNQAGQDQETWQRILLDILDARELSYSELNRKRKQLTFSAFRDSSLISKSVALETLVAPNVRCQHRLFQRTEIIAELLNSRRSALALSVTDQISSNFNFDSDCQ</sequence>
<protein>
    <submittedName>
        <fullName evidence="1">Uncharacterized protein</fullName>
    </submittedName>
</protein>
<comment type="caution">
    <text evidence="1">The sequence shown here is derived from an EMBL/GenBank/DDBJ whole genome shotgun (WGS) entry which is preliminary data.</text>
</comment>
<dbReference type="EMBL" id="CAXAMN010025365">
    <property type="protein sequence ID" value="CAK9094698.1"/>
    <property type="molecule type" value="Genomic_DNA"/>
</dbReference>
<gene>
    <name evidence="1" type="ORF">CCMP2556_LOCUS45158</name>
</gene>
<feature type="non-terminal residue" evidence="1">
    <location>
        <position position="177"/>
    </location>
</feature>
<evidence type="ECO:0000313" key="2">
    <source>
        <dbReference type="Proteomes" id="UP001642484"/>
    </source>
</evidence>